<evidence type="ECO:0000313" key="1">
    <source>
        <dbReference type="EMBL" id="TCF96572.1"/>
    </source>
</evidence>
<evidence type="ECO:0000313" key="2">
    <source>
        <dbReference type="Proteomes" id="UP000294200"/>
    </source>
</evidence>
<dbReference type="InterPro" id="IPR012337">
    <property type="entry name" value="RNaseH-like_sf"/>
</dbReference>
<dbReference type="Proteomes" id="UP000294200">
    <property type="component" value="Unassembled WGS sequence"/>
</dbReference>
<name>A0A4R0WK18_9BURK</name>
<protein>
    <recommendedName>
        <fullName evidence="3">Transposase</fullName>
    </recommendedName>
</protein>
<proteinExistence type="predicted"/>
<sequence>KWLEGIEHLAALKARCPDTRIVATGDRESDVYEVFVAERPAGVDWLVRAAWDRRTAHPERYLWDTVTATAPMGETELQAPAQRNAAKRTARLTVRC</sequence>
<dbReference type="EMBL" id="MWML01001313">
    <property type="protein sequence ID" value="TCF96572.1"/>
    <property type="molecule type" value="Genomic_DNA"/>
</dbReference>
<dbReference type="AlphaFoldDB" id="A0A4R0WK18"/>
<dbReference type="Gene3D" id="3.90.350.10">
    <property type="entry name" value="Transposase Inhibitor Protein From Tn5, Chain A, domain 1"/>
    <property type="match status" value="1"/>
</dbReference>
<accession>A0A4R0WK18</accession>
<keyword evidence="2" id="KW-1185">Reference proteome</keyword>
<feature type="non-terminal residue" evidence="1">
    <location>
        <position position="1"/>
    </location>
</feature>
<dbReference type="SUPFAM" id="SSF53098">
    <property type="entry name" value="Ribonuclease H-like"/>
    <property type="match status" value="1"/>
</dbReference>
<gene>
    <name evidence="1" type="ORF">BZM27_55650</name>
</gene>
<comment type="caution">
    <text evidence="1">The sequence shown here is derived from an EMBL/GenBank/DDBJ whole genome shotgun (WGS) entry which is preliminary data.</text>
</comment>
<evidence type="ECO:0008006" key="3">
    <source>
        <dbReference type="Google" id="ProtNLM"/>
    </source>
</evidence>
<organism evidence="1 2">
    <name type="scientific">Paraburkholderia steynii</name>
    <dbReference type="NCBI Taxonomy" id="1245441"/>
    <lineage>
        <taxon>Bacteria</taxon>
        <taxon>Pseudomonadati</taxon>
        <taxon>Pseudomonadota</taxon>
        <taxon>Betaproteobacteria</taxon>
        <taxon>Burkholderiales</taxon>
        <taxon>Burkholderiaceae</taxon>
        <taxon>Paraburkholderia</taxon>
    </lineage>
</organism>
<feature type="non-terminal residue" evidence="1">
    <location>
        <position position="96"/>
    </location>
</feature>
<reference evidence="1 2" key="1">
    <citation type="submission" date="2017-02" db="EMBL/GenBank/DDBJ databases">
        <title>Paraburkholderia sophoroidis sp. nov. and Paraburkholderia steynii sp. nov. rhizobial symbionts of the fynbos legume Hypocalyptus sophoroides.</title>
        <authorList>
            <person name="Steenkamp E.T."/>
            <person name="Beukes C.W."/>
            <person name="Van Zyl E."/>
            <person name="Avontuur J."/>
            <person name="Chan W.Y."/>
            <person name="Hassen A."/>
            <person name="Palmer M."/>
            <person name="Mthombeni L."/>
            <person name="Phalane F."/>
            <person name="Sereme K."/>
            <person name="Venter S.N."/>
        </authorList>
    </citation>
    <scope>NUCLEOTIDE SEQUENCE [LARGE SCALE GENOMIC DNA]</scope>
    <source>
        <strain evidence="1 2">HC1.1ba</strain>
    </source>
</reference>